<feature type="non-terminal residue" evidence="1">
    <location>
        <position position="101"/>
    </location>
</feature>
<name>A0A553QH88_9TELE</name>
<sequence length="101" mass="12208">MLQNNHGLRHFLSLRTHTDEDCNGCVFVVSWFTVKFNFFKLSEGQSIEYRKQFIKNDNDVNVLSHIKIIINCLHIMPFWCMWDLTFYLHLTFYLKEVFAKK</sequence>
<keyword evidence="2" id="KW-1185">Reference proteome</keyword>
<dbReference type="OrthoDB" id="5987976at2759"/>
<comment type="caution">
    <text evidence="1">The sequence shown here is derived from an EMBL/GenBank/DDBJ whole genome shotgun (WGS) entry which is preliminary data.</text>
</comment>
<organism evidence="1 2">
    <name type="scientific">Danionella cerebrum</name>
    <dbReference type="NCBI Taxonomy" id="2873325"/>
    <lineage>
        <taxon>Eukaryota</taxon>
        <taxon>Metazoa</taxon>
        <taxon>Chordata</taxon>
        <taxon>Craniata</taxon>
        <taxon>Vertebrata</taxon>
        <taxon>Euteleostomi</taxon>
        <taxon>Actinopterygii</taxon>
        <taxon>Neopterygii</taxon>
        <taxon>Teleostei</taxon>
        <taxon>Ostariophysi</taxon>
        <taxon>Cypriniformes</taxon>
        <taxon>Danionidae</taxon>
        <taxon>Danioninae</taxon>
        <taxon>Danionella</taxon>
    </lineage>
</organism>
<evidence type="ECO:0000313" key="2">
    <source>
        <dbReference type="Proteomes" id="UP000316079"/>
    </source>
</evidence>
<evidence type="ECO:0000313" key="1">
    <source>
        <dbReference type="EMBL" id="TRY89277.1"/>
    </source>
</evidence>
<protein>
    <submittedName>
        <fullName evidence="1">Uncharacterized protein</fullName>
    </submittedName>
</protein>
<proteinExistence type="predicted"/>
<gene>
    <name evidence="1" type="ORF">DNTS_014789</name>
</gene>
<dbReference type="EMBL" id="SRMA01025989">
    <property type="protein sequence ID" value="TRY89277.1"/>
    <property type="molecule type" value="Genomic_DNA"/>
</dbReference>
<dbReference type="AlphaFoldDB" id="A0A553QH88"/>
<accession>A0A553QH88</accession>
<dbReference type="Proteomes" id="UP000316079">
    <property type="component" value="Unassembled WGS sequence"/>
</dbReference>
<reference evidence="1 2" key="1">
    <citation type="journal article" date="2019" name="Sci. Data">
        <title>Hybrid genome assembly and annotation of Danionella translucida.</title>
        <authorList>
            <person name="Kadobianskyi M."/>
            <person name="Schulze L."/>
            <person name="Schuelke M."/>
            <person name="Judkewitz B."/>
        </authorList>
    </citation>
    <scope>NUCLEOTIDE SEQUENCE [LARGE SCALE GENOMIC DNA]</scope>
    <source>
        <strain evidence="1 2">Bolton</strain>
    </source>
</reference>